<evidence type="ECO:0000259" key="2">
    <source>
        <dbReference type="Pfam" id="PF07786"/>
    </source>
</evidence>
<feature type="transmembrane region" description="Helical" evidence="1">
    <location>
        <begin position="146"/>
        <end position="171"/>
    </location>
</feature>
<sequence>MEKQQSHRIESIDLLRGLVMILMVLDHARKYFGYGSFFANPEDLSTTTPLLFLTRWITHFCAPVFVFLAGTAAFLYGSRTEKTSQVSWFLLTRGLWLILLELTIVNFGWTFDITLGLHILQVIWAIGFSMVCLSALVYLPKWALVGLGFILVAGHNLLDSVIFEEGVFAWIWSALHFRNVLLIGSERAVVFAYPLIPWIGLMVLGYAFGNLYKKGFDANKRKKLLLILGTSAIAAFVVLRLFNIYGDSSSWNNQGNHIYSVMSFFNTTKYPPSLLFLLMTIGPSLLFLYFTEDIHNKVTKAVIVLGRVPLFFYVIHIYVLHFLAIFGLIAAGRAWTEYIMTIQVFSNTTLADFGFGLPVVYLIWIIVTVALFPVCKRYMEYKANNRAKWWLSYL</sequence>
<dbReference type="AlphaFoldDB" id="A0A532UST5"/>
<feature type="transmembrane region" description="Helical" evidence="1">
    <location>
        <begin position="88"/>
        <end position="109"/>
    </location>
</feature>
<protein>
    <recommendedName>
        <fullName evidence="2">Heparan-alpha-glucosaminide N-acetyltransferase catalytic domain-containing protein</fullName>
    </recommendedName>
</protein>
<evidence type="ECO:0000313" key="4">
    <source>
        <dbReference type="Proteomes" id="UP000319619"/>
    </source>
</evidence>
<gene>
    <name evidence="3" type="ORF">CEE37_13545</name>
</gene>
<keyword evidence="1" id="KW-1133">Transmembrane helix</keyword>
<feature type="transmembrane region" description="Helical" evidence="1">
    <location>
        <begin position="310"/>
        <end position="335"/>
    </location>
</feature>
<keyword evidence="1" id="KW-0812">Transmembrane</keyword>
<accession>A0A532UST5</accession>
<dbReference type="PANTHER" id="PTHR40407">
    <property type="entry name" value="MEMBRANE PROTEIN-LIKE PROTEIN"/>
    <property type="match status" value="1"/>
</dbReference>
<feature type="domain" description="Heparan-alpha-glucosaminide N-acetyltransferase catalytic" evidence="2">
    <location>
        <begin position="8"/>
        <end position="217"/>
    </location>
</feature>
<evidence type="ECO:0000313" key="3">
    <source>
        <dbReference type="EMBL" id="TKJ37998.1"/>
    </source>
</evidence>
<feature type="transmembrane region" description="Helical" evidence="1">
    <location>
        <begin position="191"/>
        <end position="212"/>
    </location>
</feature>
<feature type="transmembrane region" description="Helical" evidence="1">
    <location>
        <begin position="52"/>
        <end position="76"/>
    </location>
</feature>
<keyword evidence="1" id="KW-0472">Membrane</keyword>
<feature type="transmembrane region" description="Helical" evidence="1">
    <location>
        <begin position="224"/>
        <end position="242"/>
    </location>
</feature>
<dbReference type="EMBL" id="NJBN01000011">
    <property type="protein sequence ID" value="TKJ37998.1"/>
    <property type="molecule type" value="Genomic_DNA"/>
</dbReference>
<dbReference type="Pfam" id="PF07786">
    <property type="entry name" value="HGSNAT_cat"/>
    <property type="match status" value="1"/>
</dbReference>
<feature type="transmembrane region" description="Helical" evidence="1">
    <location>
        <begin position="12"/>
        <end position="32"/>
    </location>
</feature>
<proteinExistence type="predicted"/>
<comment type="caution">
    <text evidence="3">The sequence shown here is derived from an EMBL/GenBank/DDBJ whole genome shotgun (WGS) entry which is preliminary data.</text>
</comment>
<name>A0A532UST5_UNCL8</name>
<evidence type="ECO:0000256" key="1">
    <source>
        <dbReference type="SAM" id="Phobius"/>
    </source>
</evidence>
<feature type="transmembrane region" description="Helical" evidence="1">
    <location>
        <begin position="355"/>
        <end position="375"/>
    </location>
</feature>
<dbReference type="Proteomes" id="UP000319619">
    <property type="component" value="Unassembled WGS sequence"/>
</dbReference>
<feature type="transmembrane region" description="Helical" evidence="1">
    <location>
        <begin position="270"/>
        <end position="290"/>
    </location>
</feature>
<dbReference type="InterPro" id="IPR012429">
    <property type="entry name" value="HGSNAT_cat"/>
</dbReference>
<organism evidence="3 4">
    <name type="scientific">candidate division LCP-89 bacterium B3_LCP</name>
    <dbReference type="NCBI Taxonomy" id="2012998"/>
    <lineage>
        <taxon>Bacteria</taxon>
        <taxon>Pseudomonadati</taxon>
        <taxon>Bacteria division LCP-89</taxon>
    </lineage>
</organism>
<reference evidence="3 4" key="1">
    <citation type="submission" date="2017-06" db="EMBL/GenBank/DDBJ databases">
        <title>Novel microbial phyla capable of carbon fixation and sulfur reduction in deep-sea sediments.</title>
        <authorList>
            <person name="Huang J."/>
            <person name="Baker B."/>
            <person name="Wang Y."/>
        </authorList>
    </citation>
    <scope>NUCLEOTIDE SEQUENCE [LARGE SCALE GENOMIC DNA]</scope>
    <source>
        <strain evidence="3">B3_LCP</strain>
    </source>
</reference>
<feature type="transmembrane region" description="Helical" evidence="1">
    <location>
        <begin position="115"/>
        <end position="139"/>
    </location>
</feature>
<dbReference type="PANTHER" id="PTHR40407:SF1">
    <property type="entry name" value="HEPARAN-ALPHA-GLUCOSAMINIDE N-ACETYLTRANSFERASE CATALYTIC DOMAIN-CONTAINING PROTEIN"/>
    <property type="match status" value="1"/>
</dbReference>